<dbReference type="AlphaFoldDB" id="A0A1B6IKD6"/>
<evidence type="ECO:0000259" key="3">
    <source>
        <dbReference type="PROSITE" id="PS50026"/>
    </source>
</evidence>
<dbReference type="PANTHER" id="PTHR22963">
    <property type="entry name" value="ENDOGLIN-RELATED"/>
    <property type="match status" value="1"/>
</dbReference>
<dbReference type="EMBL" id="GECU01020341">
    <property type="protein sequence ID" value="JAS87365.1"/>
    <property type="molecule type" value="Transcribed_RNA"/>
</dbReference>
<feature type="disulfide bond" evidence="1">
    <location>
        <begin position="183"/>
        <end position="193"/>
    </location>
</feature>
<dbReference type="SUPFAM" id="SSF56436">
    <property type="entry name" value="C-type lectin-like"/>
    <property type="match status" value="1"/>
</dbReference>
<gene>
    <name evidence="5" type="ORF">g.31290</name>
</gene>
<comment type="caution">
    <text evidence="1">Lacks conserved residue(s) required for the propagation of feature annotation.</text>
</comment>
<dbReference type="InterPro" id="IPR016187">
    <property type="entry name" value="CTDL_fold"/>
</dbReference>
<dbReference type="InterPro" id="IPR001304">
    <property type="entry name" value="C-type_lectin-like"/>
</dbReference>
<dbReference type="PANTHER" id="PTHR22963:SF39">
    <property type="entry name" value="DUMPY"/>
    <property type="match status" value="1"/>
</dbReference>
<keyword evidence="1" id="KW-0245">EGF-like domain</keyword>
<proteinExistence type="predicted"/>
<evidence type="ECO:0008006" key="6">
    <source>
        <dbReference type="Google" id="ProtNLM"/>
    </source>
</evidence>
<dbReference type="SMART" id="SM00181">
    <property type="entry name" value="EGF"/>
    <property type="match status" value="6"/>
</dbReference>
<evidence type="ECO:0000256" key="2">
    <source>
        <dbReference type="SAM" id="SignalP"/>
    </source>
</evidence>
<evidence type="ECO:0000256" key="1">
    <source>
        <dbReference type="PROSITE-ProRule" id="PRU00076"/>
    </source>
</evidence>
<evidence type="ECO:0000259" key="4">
    <source>
        <dbReference type="PROSITE" id="PS50041"/>
    </source>
</evidence>
<dbReference type="SMART" id="SM00034">
    <property type="entry name" value="CLECT"/>
    <property type="match status" value="1"/>
</dbReference>
<dbReference type="Pfam" id="PF21164">
    <property type="entry name" value="Dumpy_DPY"/>
    <property type="match status" value="1"/>
</dbReference>
<feature type="chain" id="PRO_5008585274" description="C-type lectin domain-containing protein" evidence="2">
    <location>
        <begin position="30"/>
        <end position="583"/>
    </location>
</feature>
<accession>A0A1B6IKD6</accession>
<feature type="non-terminal residue" evidence="5">
    <location>
        <position position="1"/>
    </location>
</feature>
<dbReference type="InterPro" id="IPR048407">
    <property type="entry name" value="Dumpy_DPY"/>
</dbReference>
<sequence length="583" mass="64212">RTCSKLNNFRAMEASKYFILLTMCAPILGLPPSNNSSEINCENSGDCSSGKVCVNFKCGDPCHGGCGPNTICLTVDKVSMCACKPGFTGYPFNGCYPEECRMDSDCPEERECRNKRCEDVCKNACGLNTHCKAINHYPVCSCSPEHVWNPFLGCQVQKAKDCTEDSDCLSNRTCINYECVDPCDSVCGNNTICTVENHHTACACRPGFVGNPLQNCVDQDVNCQNSDDCSSGKVCVDFKCDDPCLGGCGPNTVCLTVNEVSMCACKPGYIGHPFHECYPKECMVNSDCPEQKECRDQHCEDACKDACGPNSICKGIKHRPICSCISGYFWKPLIGCQIKNCTMNSDCPEEKACINEHCEDPCKHACGLNTICKVTKHRPICSCSPEHVWDPLLGCQEIKECTIDEDCPSNHTCNNGECAETCNAVCGLNTICIIKNNHAACSCKPGFVGNPFLECVDKSTTELRKKYYIGKEKVGWITAIERCRSKDMYLASITSPSEQADIKRACNESGISGLVYVSGSDLGSVGKYVWSSTGKSFLYTNWKSGEPEVSEDYRCIAFSTLDYKWQTRGCTLKRYYACEYFRS</sequence>
<protein>
    <recommendedName>
        <fullName evidence="6">C-type lectin domain-containing protein</fullName>
    </recommendedName>
</protein>
<feature type="domain" description="C-type lectin" evidence="4">
    <location>
        <begin position="467"/>
        <end position="579"/>
    </location>
</feature>
<dbReference type="InterPro" id="IPR016186">
    <property type="entry name" value="C-type_lectin-like/link_sf"/>
</dbReference>
<keyword evidence="2" id="KW-0732">Signal</keyword>
<name>A0A1B6IKD6_9HEMI</name>
<organism evidence="5">
    <name type="scientific">Homalodisca liturata</name>
    <dbReference type="NCBI Taxonomy" id="320908"/>
    <lineage>
        <taxon>Eukaryota</taxon>
        <taxon>Metazoa</taxon>
        <taxon>Ecdysozoa</taxon>
        <taxon>Arthropoda</taxon>
        <taxon>Hexapoda</taxon>
        <taxon>Insecta</taxon>
        <taxon>Pterygota</taxon>
        <taxon>Neoptera</taxon>
        <taxon>Paraneoptera</taxon>
        <taxon>Hemiptera</taxon>
        <taxon>Auchenorrhyncha</taxon>
        <taxon>Membracoidea</taxon>
        <taxon>Cicadellidae</taxon>
        <taxon>Cicadellinae</taxon>
        <taxon>Proconiini</taxon>
        <taxon>Homalodisca</taxon>
    </lineage>
</organism>
<dbReference type="CDD" id="cd00037">
    <property type="entry name" value="CLECT"/>
    <property type="match status" value="1"/>
</dbReference>
<dbReference type="PROSITE" id="PS50026">
    <property type="entry name" value="EGF_3"/>
    <property type="match status" value="1"/>
</dbReference>
<evidence type="ECO:0000313" key="5">
    <source>
        <dbReference type="EMBL" id="JAS87365.1"/>
    </source>
</evidence>
<feature type="signal peptide" evidence="2">
    <location>
        <begin position="1"/>
        <end position="29"/>
    </location>
</feature>
<dbReference type="PROSITE" id="PS01186">
    <property type="entry name" value="EGF_2"/>
    <property type="match status" value="1"/>
</dbReference>
<feature type="domain" description="EGF-like" evidence="3">
    <location>
        <begin position="180"/>
        <end position="217"/>
    </location>
</feature>
<dbReference type="InterPro" id="IPR000742">
    <property type="entry name" value="EGF"/>
</dbReference>
<keyword evidence="1" id="KW-1015">Disulfide bond</keyword>
<dbReference type="PROSITE" id="PS50041">
    <property type="entry name" value="C_TYPE_LECTIN_2"/>
    <property type="match status" value="1"/>
</dbReference>
<reference evidence="5" key="1">
    <citation type="submission" date="2015-11" db="EMBL/GenBank/DDBJ databases">
        <title>De novo transcriptome assembly of four potential Pierce s Disease insect vectors from Arizona vineyards.</title>
        <authorList>
            <person name="Tassone E.E."/>
        </authorList>
    </citation>
    <scope>NUCLEOTIDE SEQUENCE</scope>
</reference>
<dbReference type="Gene3D" id="3.10.100.10">
    <property type="entry name" value="Mannose-Binding Protein A, subunit A"/>
    <property type="match status" value="1"/>
</dbReference>